<dbReference type="KEGG" id="iag:Igag_0729"/>
<evidence type="ECO:0000313" key="2">
    <source>
        <dbReference type="Proteomes" id="UP000001304"/>
    </source>
</evidence>
<dbReference type="HOGENOM" id="CLU_1792106_0_0_2"/>
<dbReference type="STRING" id="583356.Igag_0729"/>
<reference evidence="1 2" key="1">
    <citation type="journal article" date="2010" name="Stand. Genomic Sci.">
        <title>Complete genome sequence of Ignisphaera aggregans type strain (AQ1.S1).</title>
        <authorList>
            <person name="Goker M."/>
            <person name="Held B."/>
            <person name="Lapidus A."/>
            <person name="Nolan M."/>
            <person name="Spring S."/>
            <person name="Yasawong M."/>
            <person name="Lucas S."/>
            <person name="Glavina Del Rio T."/>
            <person name="Tice H."/>
            <person name="Cheng J.F."/>
            <person name="Goodwin L."/>
            <person name="Tapia R."/>
            <person name="Pitluck S."/>
            <person name="Liolios K."/>
            <person name="Ivanova N."/>
            <person name="Mavromatis K."/>
            <person name="Mikhailova N."/>
            <person name="Pati A."/>
            <person name="Chen A."/>
            <person name="Palaniappan K."/>
            <person name="Brambilla E."/>
            <person name="Land M."/>
            <person name="Hauser L."/>
            <person name="Chang Y.J."/>
            <person name="Jeffries C.D."/>
            <person name="Brettin T."/>
            <person name="Detter J.C."/>
            <person name="Han C."/>
            <person name="Rohde M."/>
            <person name="Sikorski J."/>
            <person name="Woyke T."/>
            <person name="Bristow J."/>
            <person name="Eisen J.A."/>
            <person name="Markowitz V."/>
            <person name="Hugenholtz P."/>
            <person name="Kyrpides N.C."/>
            <person name="Klenk H.P."/>
        </authorList>
    </citation>
    <scope>NUCLEOTIDE SEQUENCE [LARGE SCALE GENOMIC DNA]</scope>
    <source>
        <strain evidence="2">DSM 17230 / JCM 13409 / AQ1.S1</strain>
    </source>
</reference>
<organism evidence="1 2">
    <name type="scientific">Ignisphaera aggregans (strain DSM 17230 / JCM 13409 / AQ1.S1)</name>
    <dbReference type="NCBI Taxonomy" id="583356"/>
    <lineage>
        <taxon>Archaea</taxon>
        <taxon>Thermoproteota</taxon>
        <taxon>Thermoprotei</taxon>
        <taxon>Desulfurococcales</taxon>
        <taxon>Desulfurococcaceae</taxon>
        <taxon>Ignisphaera</taxon>
    </lineage>
</organism>
<dbReference type="BioCyc" id="IAGG583356:GHAH-725-MONOMER"/>
<accession>E0ST82</accession>
<dbReference type="EMBL" id="CP002098">
    <property type="protein sequence ID" value="ADM27559.1"/>
    <property type="molecule type" value="Genomic_DNA"/>
</dbReference>
<name>E0ST82_IGNAA</name>
<proteinExistence type="predicted"/>
<dbReference type="AlphaFoldDB" id="E0ST82"/>
<dbReference type="Proteomes" id="UP000001304">
    <property type="component" value="Chromosome"/>
</dbReference>
<keyword evidence="2" id="KW-1185">Reference proteome</keyword>
<evidence type="ECO:0000313" key="1">
    <source>
        <dbReference type="EMBL" id="ADM27559.1"/>
    </source>
</evidence>
<gene>
    <name evidence="1" type="ordered locus">Igag_0729</name>
</gene>
<protein>
    <submittedName>
        <fullName evidence="1">Uncharacterized protein</fullName>
    </submittedName>
</protein>
<sequence>MGETEKIFTIRFFTRSRKHRNPIEVVYFYDNIGSRVFSAYCEYDVVSSFLERFDASVKRSRSGKTIYLEGPQAEDIFRRLVIFTGFRQCVKSSSKALQLGDAIVGIGEFEAIFWYSKIVNAYENEGFWGVCRIAKAFRILHRID</sequence>